<feature type="transmembrane region" description="Helical" evidence="1">
    <location>
        <begin position="81"/>
        <end position="101"/>
    </location>
</feature>
<evidence type="ECO:0000313" key="2">
    <source>
        <dbReference type="EMBL" id="KKI98106.1"/>
    </source>
</evidence>
<feature type="transmembrane region" description="Helical" evidence="1">
    <location>
        <begin position="348"/>
        <end position="366"/>
    </location>
</feature>
<feature type="transmembrane region" description="Helical" evidence="1">
    <location>
        <begin position="312"/>
        <end position="336"/>
    </location>
</feature>
<organism evidence="2 3">
    <name type="scientific">Prochlorothrix hollandica PCC 9006 = CALU 1027</name>
    <dbReference type="NCBI Taxonomy" id="317619"/>
    <lineage>
        <taxon>Bacteria</taxon>
        <taxon>Bacillati</taxon>
        <taxon>Cyanobacteriota</taxon>
        <taxon>Cyanophyceae</taxon>
        <taxon>Prochlorotrichales</taxon>
        <taxon>Prochlorotrichaceae</taxon>
        <taxon>Prochlorothrix</taxon>
    </lineage>
</organism>
<evidence type="ECO:0000256" key="1">
    <source>
        <dbReference type="SAM" id="Phobius"/>
    </source>
</evidence>
<keyword evidence="1" id="KW-0472">Membrane</keyword>
<feature type="transmembrane region" description="Helical" evidence="1">
    <location>
        <begin position="198"/>
        <end position="218"/>
    </location>
</feature>
<dbReference type="Proteomes" id="UP000034681">
    <property type="component" value="Unassembled WGS sequence"/>
</dbReference>
<keyword evidence="1" id="KW-1133">Transmembrane helix</keyword>
<proteinExistence type="predicted"/>
<feature type="transmembrane region" description="Helical" evidence="1">
    <location>
        <begin position="284"/>
        <end position="300"/>
    </location>
</feature>
<dbReference type="eggNOG" id="COG5542">
    <property type="taxonomic scope" value="Bacteria"/>
</dbReference>
<dbReference type="RefSeq" id="WP_017713249.1">
    <property type="nucleotide sequence ID" value="NZ_KB235939.1"/>
</dbReference>
<keyword evidence="3" id="KW-1185">Reference proteome</keyword>
<evidence type="ECO:0000313" key="3">
    <source>
        <dbReference type="Proteomes" id="UP000034681"/>
    </source>
</evidence>
<dbReference type="AlphaFoldDB" id="A0A0M2PUQ2"/>
<reference evidence="2" key="1">
    <citation type="submission" date="2012-04" db="EMBL/GenBank/DDBJ databases">
        <authorList>
            <person name="Borisov I.G."/>
            <person name="Ivanikova N.V."/>
            <person name="Pinevich A.V."/>
        </authorList>
    </citation>
    <scope>NUCLEOTIDE SEQUENCE [LARGE SCALE GENOMIC DNA]</scope>
    <source>
        <strain evidence="2">CALU 1027</strain>
    </source>
</reference>
<feature type="transmembrane region" description="Helical" evidence="1">
    <location>
        <begin position="160"/>
        <end position="186"/>
    </location>
</feature>
<comment type="caution">
    <text evidence="2">The sequence shown here is derived from an EMBL/GenBank/DDBJ whole genome shotgun (WGS) entry which is preliminary data.</text>
</comment>
<protein>
    <submittedName>
        <fullName evidence="2">Uncharacterized protein</fullName>
    </submittedName>
</protein>
<sequence length="387" mass="43309">MLDFRLKLALCVIIASLWRWDVWGFQSQDFLDFLQPWYDFIRSHGGVGALGHSFYNYNPTYTYLLVLWHYLFPSFSALDTIKSLGLVLDGLGCVVVYYWVARLRPWSQAGWNPWGLAAAVVLWLNPTVLLNSAYWGQCDMGYTAAVLAGLYGLSQGHQRWGLVALTLGLALKLQTAFTLPLVLVLLLQGQLRWRHLGWVPLTYGLTLVPAALAGRSWGSLVSVYWQQFNTYDRLTLNAPSIYQWFPQADYDRFVTLGLLLTGAVTFTLVGLLSRRFRCFTPLQLVQVALGFNLLLPWLLPKMHDRYLFTADVLSVVLAFGQPGYGGVALVTVAVSLGSYAPYLLGREVVPLGVLALVLGVLVVEVWRRIFEGHDPVSILMGLASDRG</sequence>
<keyword evidence="1" id="KW-0812">Transmembrane</keyword>
<dbReference type="OrthoDB" id="9776737at2"/>
<dbReference type="STRING" id="317619.GCA_000332315_02983"/>
<gene>
    <name evidence="2" type="ORF">PROH_20555</name>
</gene>
<dbReference type="EMBL" id="AJTX02000010">
    <property type="protein sequence ID" value="KKI98106.1"/>
    <property type="molecule type" value="Genomic_DNA"/>
</dbReference>
<name>A0A0M2PUQ2_PROHO</name>
<feature type="transmembrane region" description="Helical" evidence="1">
    <location>
        <begin position="253"/>
        <end position="272"/>
    </location>
</feature>
<accession>A0A0M2PUQ2</accession>
<feature type="transmembrane region" description="Helical" evidence="1">
    <location>
        <begin position="113"/>
        <end position="135"/>
    </location>
</feature>